<dbReference type="PROSITE" id="PS01031">
    <property type="entry name" value="SHSP"/>
    <property type="match status" value="1"/>
</dbReference>
<accession>A0AAN9IV21</accession>
<dbReference type="Proteomes" id="UP001359559">
    <property type="component" value="Unassembled WGS sequence"/>
</dbReference>
<gene>
    <name evidence="5" type="ORF">RJT34_22158</name>
</gene>
<comment type="caution">
    <text evidence="5">The sequence shown here is derived from an EMBL/GenBank/DDBJ whole genome shotgun (WGS) entry which is preliminary data.</text>
</comment>
<dbReference type="InterPro" id="IPR031107">
    <property type="entry name" value="Small_HSP"/>
</dbReference>
<reference evidence="5 6" key="1">
    <citation type="submission" date="2024-01" db="EMBL/GenBank/DDBJ databases">
        <title>The genomes of 5 underutilized Papilionoideae crops provide insights into root nodulation and disease resistance.</title>
        <authorList>
            <person name="Yuan L."/>
        </authorList>
    </citation>
    <scope>NUCLEOTIDE SEQUENCE [LARGE SCALE GENOMIC DNA]</scope>
    <source>
        <strain evidence="5">LY-2023</strain>
        <tissue evidence="5">Leaf</tissue>
    </source>
</reference>
<evidence type="ECO:0000313" key="6">
    <source>
        <dbReference type="Proteomes" id="UP001359559"/>
    </source>
</evidence>
<dbReference type="Pfam" id="PF00011">
    <property type="entry name" value="HSP20"/>
    <property type="match status" value="1"/>
</dbReference>
<dbReference type="InterPro" id="IPR008978">
    <property type="entry name" value="HSP20-like_chaperone"/>
</dbReference>
<dbReference type="Gene3D" id="2.60.40.790">
    <property type="match status" value="1"/>
</dbReference>
<protein>
    <recommendedName>
        <fullName evidence="4">SHSP domain-containing protein</fullName>
    </recommendedName>
</protein>
<evidence type="ECO:0000256" key="3">
    <source>
        <dbReference type="RuleBase" id="RU003616"/>
    </source>
</evidence>
<organism evidence="5 6">
    <name type="scientific">Clitoria ternatea</name>
    <name type="common">Butterfly pea</name>
    <dbReference type="NCBI Taxonomy" id="43366"/>
    <lineage>
        <taxon>Eukaryota</taxon>
        <taxon>Viridiplantae</taxon>
        <taxon>Streptophyta</taxon>
        <taxon>Embryophyta</taxon>
        <taxon>Tracheophyta</taxon>
        <taxon>Spermatophyta</taxon>
        <taxon>Magnoliopsida</taxon>
        <taxon>eudicotyledons</taxon>
        <taxon>Gunneridae</taxon>
        <taxon>Pentapetalae</taxon>
        <taxon>rosids</taxon>
        <taxon>fabids</taxon>
        <taxon>Fabales</taxon>
        <taxon>Fabaceae</taxon>
        <taxon>Papilionoideae</taxon>
        <taxon>50 kb inversion clade</taxon>
        <taxon>NPAAA clade</taxon>
        <taxon>indigoferoid/millettioid clade</taxon>
        <taxon>Phaseoleae</taxon>
        <taxon>Clitoria</taxon>
    </lineage>
</organism>
<dbReference type="PANTHER" id="PTHR11527">
    <property type="entry name" value="HEAT-SHOCK PROTEIN 20 FAMILY MEMBER"/>
    <property type="match status" value="1"/>
</dbReference>
<feature type="domain" description="SHSP" evidence="4">
    <location>
        <begin position="42"/>
        <end position="143"/>
    </location>
</feature>
<sequence length="143" mass="16435">MPFLPRALFGPQHEPHPHHYIGKPLQDPCYFGIQLPLPMEGEKPIVVNRNIEWKETPSAHIYKAQLHGLSHNEVRVEVENGRELCISGEKSIEKGIMRNGSAQLVERARGRFIQRLLLPHNSNVHRLKAYMDHGLLNIIVPKY</sequence>
<keyword evidence="6" id="KW-1185">Reference proteome</keyword>
<dbReference type="SUPFAM" id="SSF49764">
    <property type="entry name" value="HSP20-like chaperones"/>
    <property type="match status" value="1"/>
</dbReference>
<evidence type="ECO:0000313" key="5">
    <source>
        <dbReference type="EMBL" id="KAK7286853.1"/>
    </source>
</evidence>
<comment type="similarity">
    <text evidence="2 3">Belongs to the small heat shock protein (HSP20) family.</text>
</comment>
<dbReference type="AlphaFoldDB" id="A0AAN9IV21"/>
<name>A0AAN9IV21_CLITE</name>
<evidence type="ECO:0000256" key="1">
    <source>
        <dbReference type="ARBA" id="ARBA00023016"/>
    </source>
</evidence>
<keyword evidence="1" id="KW-0346">Stress response</keyword>
<proteinExistence type="inferred from homology"/>
<evidence type="ECO:0000259" key="4">
    <source>
        <dbReference type="PROSITE" id="PS01031"/>
    </source>
</evidence>
<dbReference type="InterPro" id="IPR002068">
    <property type="entry name" value="A-crystallin/Hsp20_dom"/>
</dbReference>
<evidence type="ECO:0000256" key="2">
    <source>
        <dbReference type="PROSITE-ProRule" id="PRU00285"/>
    </source>
</evidence>
<dbReference type="EMBL" id="JAYKXN010000005">
    <property type="protein sequence ID" value="KAK7286853.1"/>
    <property type="molecule type" value="Genomic_DNA"/>
</dbReference>